<dbReference type="SUPFAM" id="SSF55073">
    <property type="entry name" value="Nucleotide cyclase"/>
    <property type="match status" value="1"/>
</dbReference>
<protein>
    <recommendedName>
        <fullName evidence="1">diguanylate cyclase</fullName>
        <ecNumber evidence="1">2.7.7.65</ecNumber>
    </recommendedName>
</protein>
<sequence length="975" mass="107019">MALLAVLGALAPMRCSALDDRKQLTQYVQMTLTDRNGLPQNSVDAVAQTTDGYMWFGTQEGLGRFDGLTTTVFDASHNRDFRDAFVKTMASSRDGSLWIGTRSNLTHMQHGAFHTVLSAQSPINTIHEAQDGRIWVGTGRGLYSVDHDVVHFFTAQDGLPSASVQSIVETRDGSLWFGTEKGLFRRKGGKVEAFGAKDGAPGASIQGLAVGQDQSLWIGSTEGLSHWNGKLLQNWPEAMMPPHARISSLLVDHNDHLWIGFEHSGMATLRDGKLERYTVQQGLPNDDVAQLFEDHLGHLWVGLGEGGVLELRDGLFTSFGVQEGLSENMVWSVLQARDGSFWAGTDSKGLDHIFKDGSVQVYGLKEGLPGGTVFALHEGLDGSLWIGTEHGILSHLKDGKIENFRDPAGSEGRLQMIMDAPDGDMWLGYYENDGLVRYHLGTFTHYAIPGLLNTASFAADGSMWLGTDHGGISHVRDGKVLQTLTKQDGLLSDFSQAVYVDKEGVVWAGTSPGGLNRIKNGRITTYSVEQGLANLTVGAIVEDSLGNLWMTCNKGIFRVSKKELNDYAEGRVSSIHSIMYGTADGMRSAECNFGANPSVWRDVENRIWFATTAGLVMIDPAHSETVKSTPLPFVEHVLFNRRPAVFDVGEPIGLGTGDVEIKFTAPDFVAPEQVRFRYRLKGFDQDWVDVGDRREAYYTRIDPGKYQFEVQAGNQNGEWNGYTAVLPLTITPHFWQTTIFQLCCWLSALLLGALMYRIRIRFLVRRNQTLETRVSSRTKELQEALQAAASAHDALHEQATKDGLTRLWNRRAILEILTREVDRARRDSGSVCVLMVDVDHFKRVNDTLGHVAGDCVLEEVAARINGLIRPYDSAGRYGGEEFLVVLPGCTLADGLQRAEEFRYAIANEPTCVDAGSIDVTCSFGVAAESGTSAEHLIISADQALYAAKHAGRNRIQAMLGEATVEVGPLLTEITS</sequence>
<dbReference type="GO" id="GO:0052621">
    <property type="term" value="F:diguanylate cyclase activity"/>
    <property type="evidence" value="ECO:0007669"/>
    <property type="project" value="UniProtKB-EC"/>
</dbReference>
<dbReference type="EMBL" id="CP002481">
    <property type="protein sequence ID" value="ADW70811.1"/>
    <property type="molecule type" value="Genomic_DNA"/>
</dbReference>
<feature type="domain" description="GGDEF" evidence="4">
    <location>
        <begin position="829"/>
        <end position="960"/>
    </location>
</feature>
<dbReference type="Gene3D" id="2.130.10.10">
    <property type="entry name" value="YVTN repeat-like/Quinoprotein amine dehydrogenase"/>
    <property type="match status" value="2"/>
</dbReference>
<dbReference type="InterPro" id="IPR013783">
    <property type="entry name" value="Ig-like_fold"/>
</dbReference>
<dbReference type="PANTHER" id="PTHR45138:SF9">
    <property type="entry name" value="DIGUANYLATE CYCLASE DGCM-RELATED"/>
    <property type="match status" value="1"/>
</dbReference>
<keyword evidence="5" id="KW-0614">Plasmid</keyword>
<dbReference type="GO" id="GO:0043709">
    <property type="term" value="P:cell adhesion involved in single-species biofilm formation"/>
    <property type="evidence" value="ECO:0007669"/>
    <property type="project" value="TreeGrafter"/>
</dbReference>
<dbReference type="InterPro" id="IPR000160">
    <property type="entry name" value="GGDEF_dom"/>
</dbReference>
<dbReference type="InterPro" id="IPR015943">
    <property type="entry name" value="WD40/YVTN_repeat-like_dom_sf"/>
</dbReference>
<dbReference type="InterPro" id="IPR011110">
    <property type="entry name" value="Reg_prop"/>
</dbReference>
<dbReference type="InterPro" id="IPR011123">
    <property type="entry name" value="Y_Y_Y"/>
</dbReference>
<geneLocation type="plasmid" evidence="5 6">
    <name>pACIX901</name>
</geneLocation>
<dbReference type="SUPFAM" id="SSF63829">
    <property type="entry name" value="Calcium-dependent phosphotriesterase"/>
    <property type="match status" value="3"/>
</dbReference>
<keyword evidence="3" id="KW-1133">Transmembrane helix</keyword>
<dbReference type="KEGG" id="acm:AciX9_4015"/>
<dbReference type="Gene3D" id="3.30.70.270">
    <property type="match status" value="1"/>
</dbReference>
<name>E8X5S7_GRATM</name>
<dbReference type="RefSeq" id="WP_013572723.1">
    <property type="nucleotide sequence ID" value="NC_015057.1"/>
</dbReference>
<evidence type="ECO:0000259" key="4">
    <source>
        <dbReference type="PROSITE" id="PS50887"/>
    </source>
</evidence>
<dbReference type="PROSITE" id="PS50887">
    <property type="entry name" value="GGDEF"/>
    <property type="match status" value="1"/>
</dbReference>
<evidence type="ECO:0000256" key="1">
    <source>
        <dbReference type="ARBA" id="ARBA00012528"/>
    </source>
</evidence>
<dbReference type="CDD" id="cd01949">
    <property type="entry name" value="GGDEF"/>
    <property type="match status" value="1"/>
</dbReference>
<proteinExistence type="predicted"/>
<dbReference type="Proteomes" id="UP000000343">
    <property type="component" value="Plasmid pACIX901"/>
</dbReference>
<accession>E8X5S7</accession>
<keyword evidence="6" id="KW-1185">Reference proteome</keyword>
<dbReference type="Pfam" id="PF07494">
    <property type="entry name" value="Reg_prop"/>
    <property type="match status" value="3"/>
</dbReference>
<dbReference type="FunFam" id="3.30.70.270:FF:000001">
    <property type="entry name" value="Diguanylate cyclase domain protein"/>
    <property type="match status" value="1"/>
</dbReference>
<dbReference type="SMART" id="SM00267">
    <property type="entry name" value="GGDEF"/>
    <property type="match status" value="1"/>
</dbReference>
<dbReference type="GO" id="GO:1902201">
    <property type="term" value="P:negative regulation of bacterial-type flagellum-dependent cell motility"/>
    <property type="evidence" value="ECO:0007669"/>
    <property type="project" value="TreeGrafter"/>
</dbReference>
<dbReference type="GO" id="GO:0005886">
    <property type="term" value="C:plasma membrane"/>
    <property type="evidence" value="ECO:0007669"/>
    <property type="project" value="TreeGrafter"/>
</dbReference>
<evidence type="ECO:0000256" key="2">
    <source>
        <dbReference type="ARBA" id="ARBA00034247"/>
    </source>
</evidence>
<comment type="catalytic activity">
    <reaction evidence="2">
        <text>2 GTP = 3',3'-c-di-GMP + 2 diphosphate</text>
        <dbReference type="Rhea" id="RHEA:24898"/>
        <dbReference type="ChEBI" id="CHEBI:33019"/>
        <dbReference type="ChEBI" id="CHEBI:37565"/>
        <dbReference type="ChEBI" id="CHEBI:58805"/>
        <dbReference type="EC" id="2.7.7.65"/>
    </reaction>
</comment>
<dbReference type="AlphaFoldDB" id="E8X5S7"/>
<feature type="transmembrane region" description="Helical" evidence="3">
    <location>
        <begin position="734"/>
        <end position="756"/>
    </location>
</feature>
<evidence type="ECO:0000256" key="3">
    <source>
        <dbReference type="SAM" id="Phobius"/>
    </source>
</evidence>
<keyword evidence="3" id="KW-0472">Membrane</keyword>
<evidence type="ECO:0000313" key="5">
    <source>
        <dbReference type="EMBL" id="ADW70811.1"/>
    </source>
</evidence>
<evidence type="ECO:0000313" key="6">
    <source>
        <dbReference type="Proteomes" id="UP000000343"/>
    </source>
</evidence>
<dbReference type="HOGENOM" id="CLU_012402_0_0_0"/>
<dbReference type="PANTHER" id="PTHR45138">
    <property type="entry name" value="REGULATORY COMPONENTS OF SENSORY TRANSDUCTION SYSTEM"/>
    <property type="match status" value="1"/>
</dbReference>
<dbReference type="InterPro" id="IPR043128">
    <property type="entry name" value="Rev_trsase/Diguanyl_cyclase"/>
</dbReference>
<dbReference type="EC" id="2.7.7.65" evidence="1"/>
<dbReference type="Gene3D" id="2.60.40.10">
    <property type="entry name" value="Immunoglobulins"/>
    <property type="match status" value="1"/>
</dbReference>
<keyword evidence="3" id="KW-0812">Transmembrane</keyword>
<reference evidence="6" key="1">
    <citation type="submission" date="2011-01" db="EMBL/GenBank/DDBJ databases">
        <title>Complete sequence of plasmid1 of Acidobacterium sp. MP5ACTX9.</title>
        <authorList>
            <consortium name="US DOE Joint Genome Institute"/>
            <person name="Lucas S."/>
            <person name="Copeland A."/>
            <person name="Lapidus A."/>
            <person name="Cheng J.-F."/>
            <person name="Goodwin L."/>
            <person name="Pitluck S."/>
            <person name="Teshima H."/>
            <person name="Detter J.C."/>
            <person name="Han C."/>
            <person name="Tapia R."/>
            <person name="Land M."/>
            <person name="Hauser L."/>
            <person name="Kyrpides N."/>
            <person name="Ivanova N."/>
            <person name="Ovchinnikova G."/>
            <person name="Pagani I."/>
            <person name="Rawat S.R."/>
            <person name="Mannisto M."/>
            <person name="Haggblom M.M."/>
            <person name="Woyke T."/>
        </authorList>
    </citation>
    <scope>NUCLEOTIDE SEQUENCE [LARGE SCALE GENOMIC DNA]</scope>
    <source>
        <strain evidence="6">MP5ACTX9</strain>
        <plasmid evidence="6">Plasmid pACIX901</plasmid>
    </source>
</reference>
<dbReference type="Pfam" id="PF00990">
    <property type="entry name" value="GGDEF"/>
    <property type="match status" value="1"/>
</dbReference>
<dbReference type="Pfam" id="PF07495">
    <property type="entry name" value="Y_Y_Y"/>
    <property type="match status" value="1"/>
</dbReference>
<dbReference type="InterPro" id="IPR029787">
    <property type="entry name" value="Nucleotide_cyclase"/>
</dbReference>
<gene>
    <name evidence="5" type="ordered locus">AciX9_4015</name>
</gene>
<organism evidence="6">
    <name type="scientific">Granulicella tundricola (strain ATCC BAA-1859 / DSM 23138 / MP5ACTX9)</name>
    <dbReference type="NCBI Taxonomy" id="1198114"/>
    <lineage>
        <taxon>Bacteria</taxon>
        <taxon>Pseudomonadati</taxon>
        <taxon>Acidobacteriota</taxon>
        <taxon>Terriglobia</taxon>
        <taxon>Terriglobales</taxon>
        <taxon>Acidobacteriaceae</taxon>
        <taxon>Granulicella</taxon>
    </lineage>
</organism>
<dbReference type="InterPro" id="IPR050469">
    <property type="entry name" value="Diguanylate_Cyclase"/>
</dbReference>
<dbReference type="NCBIfam" id="TIGR00254">
    <property type="entry name" value="GGDEF"/>
    <property type="match status" value="1"/>
</dbReference>